<dbReference type="InterPro" id="IPR043502">
    <property type="entry name" value="DNA/RNA_pol_sf"/>
</dbReference>
<dbReference type="PANTHER" id="PTHR15503">
    <property type="entry name" value="LDOC1 RELATED"/>
    <property type="match status" value="1"/>
</dbReference>
<protein>
    <submittedName>
        <fullName evidence="2">Reverse transcriptase domain-containing protein</fullName>
    </submittedName>
</protein>
<dbReference type="Proteomes" id="UP001151760">
    <property type="component" value="Unassembled WGS sequence"/>
</dbReference>
<feature type="compositionally biased region" description="Low complexity" evidence="1">
    <location>
        <begin position="45"/>
        <end position="62"/>
    </location>
</feature>
<feature type="region of interest" description="Disordered" evidence="1">
    <location>
        <begin position="28"/>
        <end position="66"/>
    </location>
</feature>
<reference evidence="2" key="1">
    <citation type="journal article" date="2022" name="Int. J. Mol. Sci.">
        <title>Draft Genome of Tanacetum Coccineum: Genomic Comparison of Closely Related Tanacetum-Family Plants.</title>
        <authorList>
            <person name="Yamashiro T."/>
            <person name="Shiraishi A."/>
            <person name="Nakayama K."/>
            <person name="Satake H."/>
        </authorList>
    </citation>
    <scope>NUCLEOTIDE SEQUENCE</scope>
</reference>
<sequence length="391" mass="44920">MSLLPAWTLHEAINMARELVEQSVQGRAARIGKRNKRRWEDHQRNTNNNNPNNNNNRNLNNNHHLPSDMRKETWMAMLVPMKNEGARGRAYVVVENPQQNPNVVTGTFLLIDHYACILFDSGAEKSFVSSAFTPFIDIALAALNTSYEVELADGKVISTNTILRSCTLVLFNHVFKIDLLPTRLGSFYVIIRMDWLAYHRSVIDCYEKIICISLLNGEILEVQGERPEKDSGSLACIKVDEKKLDDIRVVRDFPEIFPDDLLGLPPVREIKFLHRSDSRRIASYLEEPESPTENQFMIRIGGFYWIYQEFLQITKPITLLTQNNKTYVWGDKQNEAFRILKEKLRNAHVLASPDGTQRLMVYCSVIETRFWVRADAAGQSDSICVKTIEDT</sequence>
<dbReference type="SUPFAM" id="SSF56672">
    <property type="entry name" value="DNA/RNA polymerases"/>
    <property type="match status" value="1"/>
</dbReference>
<dbReference type="InterPro" id="IPR043128">
    <property type="entry name" value="Rev_trsase/Diguanyl_cyclase"/>
</dbReference>
<keyword evidence="2" id="KW-0548">Nucleotidyltransferase</keyword>
<keyword evidence="3" id="KW-1185">Reference proteome</keyword>
<dbReference type="PANTHER" id="PTHR15503:SF45">
    <property type="entry name" value="RNA-DIRECTED DNA POLYMERASE HOMOLOG"/>
    <property type="match status" value="1"/>
</dbReference>
<proteinExistence type="predicted"/>
<gene>
    <name evidence="2" type="ORF">Tco_0953381</name>
</gene>
<dbReference type="InterPro" id="IPR021109">
    <property type="entry name" value="Peptidase_aspartic_dom_sf"/>
</dbReference>
<accession>A0ABQ5DZS5</accession>
<dbReference type="Pfam" id="PF08284">
    <property type="entry name" value="RVP_2"/>
    <property type="match status" value="1"/>
</dbReference>
<keyword evidence="2" id="KW-0808">Transferase</keyword>
<organism evidence="2 3">
    <name type="scientific">Tanacetum coccineum</name>
    <dbReference type="NCBI Taxonomy" id="301880"/>
    <lineage>
        <taxon>Eukaryota</taxon>
        <taxon>Viridiplantae</taxon>
        <taxon>Streptophyta</taxon>
        <taxon>Embryophyta</taxon>
        <taxon>Tracheophyta</taxon>
        <taxon>Spermatophyta</taxon>
        <taxon>Magnoliopsida</taxon>
        <taxon>eudicotyledons</taxon>
        <taxon>Gunneridae</taxon>
        <taxon>Pentapetalae</taxon>
        <taxon>asterids</taxon>
        <taxon>campanulids</taxon>
        <taxon>Asterales</taxon>
        <taxon>Asteraceae</taxon>
        <taxon>Asteroideae</taxon>
        <taxon>Anthemideae</taxon>
        <taxon>Anthemidinae</taxon>
        <taxon>Tanacetum</taxon>
    </lineage>
</organism>
<dbReference type="GO" id="GO:0003964">
    <property type="term" value="F:RNA-directed DNA polymerase activity"/>
    <property type="evidence" value="ECO:0007669"/>
    <property type="project" value="UniProtKB-KW"/>
</dbReference>
<evidence type="ECO:0000256" key="1">
    <source>
        <dbReference type="SAM" id="MobiDB-lite"/>
    </source>
</evidence>
<comment type="caution">
    <text evidence="2">The sequence shown here is derived from an EMBL/GenBank/DDBJ whole genome shotgun (WGS) entry which is preliminary data.</text>
</comment>
<keyword evidence="2" id="KW-0695">RNA-directed DNA polymerase</keyword>
<evidence type="ECO:0000313" key="3">
    <source>
        <dbReference type="Proteomes" id="UP001151760"/>
    </source>
</evidence>
<dbReference type="InterPro" id="IPR032567">
    <property type="entry name" value="RTL1-rel"/>
</dbReference>
<dbReference type="Gene3D" id="3.30.70.270">
    <property type="match status" value="1"/>
</dbReference>
<name>A0ABQ5DZS5_9ASTR</name>
<evidence type="ECO:0000313" key="2">
    <source>
        <dbReference type="EMBL" id="GJT44666.1"/>
    </source>
</evidence>
<dbReference type="EMBL" id="BQNB010015833">
    <property type="protein sequence ID" value="GJT44666.1"/>
    <property type="molecule type" value="Genomic_DNA"/>
</dbReference>
<reference evidence="2" key="2">
    <citation type="submission" date="2022-01" db="EMBL/GenBank/DDBJ databases">
        <authorList>
            <person name="Yamashiro T."/>
            <person name="Shiraishi A."/>
            <person name="Satake H."/>
            <person name="Nakayama K."/>
        </authorList>
    </citation>
    <scope>NUCLEOTIDE SEQUENCE</scope>
</reference>
<dbReference type="CDD" id="cd00303">
    <property type="entry name" value="retropepsin_like"/>
    <property type="match status" value="1"/>
</dbReference>
<dbReference type="Gene3D" id="2.40.70.10">
    <property type="entry name" value="Acid Proteases"/>
    <property type="match status" value="1"/>
</dbReference>